<keyword evidence="10" id="KW-1185">Reference proteome</keyword>
<dbReference type="OrthoDB" id="226701at2"/>
<dbReference type="Proteomes" id="UP000199497">
    <property type="component" value="Unassembled WGS sequence"/>
</dbReference>
<evidence type="ECO:0000256" key="7">
    <source>
        <dbReference type="SAM" id="Phobius"/>
    </source>
</evidence>
<dbReference type="PANTHER" id="PTHR37937">
    <property type="entry name" value="CONJUGATIVE TRANSFER: DNA TRANSPORT"/>
    <property type="match status" value="1"/>
</dbReference>
<keyword evidence="2" id="KW-1003">Cell membrane</keyword>
<dbReference type="InterPro" id="IPR027417">
    <property type="entry name" value="P-loop_NTPase"/>
</dbReference>
<dbReference type="EMBL" id="FNJR01000024">
    <property type="protein sequence ID" value="SDP97181.1"/>
    <property type="molecule type" value="Genomic_DNA"/>
</dbReference>
<dbReference type="STRING" id="405564.SAMN04487905_1245"/>
<dbReference type="GO" id="GO:0005886">
    <property type="term" value="C:plasma membrane"/>
    <property type="evidence" value="ECO:0007669"/>
    <property type="project" value="UniProtKB-SubCell"/>
</dbReference>
<feature type="region of interest" description="Disordered" evidence="6">
    <location>
        <begin position="527"/>
        <end position="548"/>
    </location>
</feature>
<evidence type="ECO:0000313" key="9">
    <source>
        <dbReference type="EMBL" id="SDP97181.1"/>
    </source>
</evidence>
<dbReference type="InterPro" id="IPR032689">
    <property type="entry name" value="TraG-D_C"/>
</dbReference>
<reference evidence="10" key="1">
    <citation type="submission" date="2016-10" db="EMBL/GenBank/DDBJ databases">
        <authorList>
            <person name="Varghese N."/>
            <person name="Submissions S."/>
        </authorList>
    </citation>
    <scope>NUCLEOTIDE SEQUENCE [LARGE SCALE GENOMIC DNA]</scope>
    <source>
        <strain evidence="10">DSM 46732</strain>
    </source>
</reference>
<evidence type="ECO:0000256" key="4">
    <source>
        <dbReference type="ARBA" id="ARBA00022989"/>
    </source>
</evidence>
<gene>
    <name evidence="9" type="ORF">SAMN04487905_1245</name>
</gene>
<dbReference type="CDD" id="cd01127">
    <property type="entry name" value="TrwB_TraG_TraD_VirD4"/>
    <property type="match status" value="1"/>
</dbReference>
<evidence type="ECO:0000256" key="1">
    <source>
        <dbReference type="ARBA" id="ARBA00004651"/>
    </source>
</evidence>
<feature type="region of interest" description="Disordered" evidence="6">
    <location>
        <begin position="594"/>
        <end position="629"/>
    </location>
</feature>
<evidence type="ECO:0000256" key="6">
    <source>
        <dbReference type="SAM" id="MobiDB-lite"/>
    </source>
</evidence>
<dbReference type="InterPro" id="IPR051539">
    <property type="entry name" value="T4SS-coupling_protein"/>
</dbReference>
<keyword evidence="4 7" id="KW-1133">Transmembrane helix</keyword>
<dbReference type="AlphaFoldDB" id="A0A1H0X2L7"/>
<protein>
    <submittedName>
        <fullName evidence="9">Type IV secretory pathway, VirD4 component, TraG/TraD family ATPase</fullName>
    </submittedName>
</protein>
<keyword evidence="5 7" id="KW-0472">Membrane</keyword>
<feature type="compositionally biased region" description="Polar residues" evidence="6">
    <location>
        <begin position="528"/>
        <end position="547"/>
    </location>
</feature>
<name>A0A1H0X2L7_9ACTN</name>
<evidence type="ECO:0000256" key="5">
    <source>
        <dbReference type="ARBA" id="ARBA00023136"/>
    </source>
</evidence>
<dbReference type="Gene3D" id="3.40.50.300">
    <property type="entry name" value="P-loop containing nucleotide triphosphate hydrolases"/>
    <property type="match status" value="1"/>
</dbReference>
<sequence length="629" mass="68720">MSTHRRLSPATDRDLALMGLLVAVLGALLALAAALMTGAAVATTLAGGPWAVPGFDTWVDRVLGVLTHPTEPTAGLGAPWETALAGRADLYWIVTVTILATGTAVITTGIVVAWRRFGPSTPGHASREDIRRELSPEAARRTARWTRPGLSPRERRRAPLEELAVPLHRGPNRQRLCVPLENPTGAFAPTQSGKSRTDLVHKALSAPGALLCSTTKPDLVEFAALARTRREQAGPVLVFDTTGEVSWPARVRYSPITGCTEFTVARRRAETLVDAAAVGLENIGGNDKIFRERAKTVVQSYLIAAAHDSRSVGDLVTWAITKPPDQEPVELLRHYGLPELADNLRAEIGMVAETSDAVWLSVRRVIEPWLDPQLRQLCTPEPGQEFDVGSFIDNHGSLFLIAGEHQSAQVRPILTALVEDILTTEQDVALSYPHRRLEPPATNVLDELFDATPIPRLPEILADSAGRGVRIDWAAQSLAHLEILYEETGRRQLLDNTTTLTLWGGIKDPQTLEWASTLTGHHERRRYQQQSDGLLGTSRTSIGTETVPTYRPGAVRTLDRGRVLVFHRHLDPILAHTVDVTRRRDWTQLRADVETIRHGQPPVSPGGYPLPTAPQPGNTPTVAEEDGKP</sequence>
<evidence type="ECO:0000256" key="2">
    <source>
        <dbReference type="ARBA" id="ARBA00022475"/>
    </source>
</evidence>
<feature type="domain" description="TraD/TraG TraM recognition site" evidence="8">
    <location>
        <begin position="441"/>
        <end position="559"/>
    </location>
</feature>
<accession>A0A1H0X2L7</accession>
<keyword evidence="3 7" id="KW-0812">Transmembrane</keyword>
<evidence type="ECO:0000313" key="10">
    <source>
        <dbReference type="Proteomes" id="UP000199497"/>
    </source>
</evidence>
<organism evidence="9 10">
    <name type="scientific">Actinopolyspora xinjiangensis</name>
    <dbReference type="NCBI Taxonomy" id="405564"/>
    <lineage>
        <taxon>Bacteria</taxon>
        <taxon>Bacillati</taxon>
        <taxon>Actinomycetota</taxon>
        <taxon>Actinomycetes</taxon>
        <taxon>Actinopolysporales</taxon>
        <taxon>Actinopolysporaceae</taxon>
        <taxon>Actinopolyspora</taxon>
    </lineage>
</organism>
<feature type="transmembrane region" description="Helical" evidence="7">
    <location>
        <begin position="90"/>
        <end position="114"/>
    </location>
</feature>
<proteinExistence type="predicted"/>
<dbReference type="RefSeq" id="WP_092604696.1">
    <property type="nucleotide sequence ID" value="NZ_FNJR01000024.1"/>
</dbReference>
<dbReference type="SUPFAM" id="SSF52540">
    <property type="entry name" value="P-loop containing nucleoside triphosphate hydrolases"/>
    <property type="match status" value="1"/>
</dbReference>
<evidence type="ECO:0000259" key="8">
    <source>
        <dbReference type="Pfam" id="PF12696"/>
    </source>
</evidence>
<dbReference type="PANTHER" id="PTHR37937:SF1">
    <property type="entry name" value="CONJUGATIVE TRANSFER: DNA TRANSPORT"/>
    <property type="match status" value="1"/>
</dbReference>
<evidence type="ECO:0000256" key="3">
    <source>
        <dbReference type="ARBA" id="ARBA00022692"/>
    </source>
</evidence>
<dbReference type="Pfam" id="PF12696">
    <property type="entry name" value="TraG-D_C"/>
    <property type="match status" value="1"/>
</dbReference>
<comment type="subcellular location">
    <subcellularLocation>
        <location evidence="1">Cell membrane</location>
        <topology evidence="1">Multi-pass membrane protein</topology>
    </subcellularLocation>
</comment>